<evidence type="ECO:0000313" key="12">
    <source>
        <dbReference type="EMBL" id="EEQ32172.1"/>
    </source>
</evidence>
<comment type="function">
    <text evidence="9">Component of the Mediator complex, a coactivator involved in the regulated transcription of nearly all RNA polymerase II-dependent genes. Mediator functions as a bridge to convey information from gene-specific regulatory proteins to the basal RNA polymerase II transcription machinery. Mediator is recruited to promoters by direct interactions with regulatory proteins and serves as a scaffold for the assembly of a functional preinitiation complex with RNA polymerase II and the general transcription factors.</text>
</comment>
<feature type="compositionally biased region" description="Basic and acidic residues" evidence="11">
    <location>
        <begin position="32"/>
        <end position="56"/>
    </location>
</feature>
<accession>C5FQL9</accession>
<evidence type="ECO:0000256" key="2">
    <source>
        <dbReference type="ARBA" id="ARBA00009994"/>
    </source>
</evidence>
<dbReference type="GO" id="GO:0070847">
    <property type="term" value="C:core mediator complex"/>
    <property type="evidence" value="ECO:0007669"/>
    <property type="project" value="TreeGrafter"/>
</dbReference>
<dbReference type="GeneID" id="9223860"/>
<keyword evidence="13" id="KW-1185">Reference proteome</keyword>
<keyword evidence="5 10" id="KW-0805">Transcription regulation</keyword>
<feature type="region of interest" description="Disordered" evidence="11">
    <location>
        <begin position="1"/>
        <end position="56"/>
    </location>
</feature>
<name>C5FQL9_ARTOC</name>
<dbReference type="InterPro" id="IPR044888">
    <property type="entry name" value="Mediatior_Med7_sf"/>
</dbReference>
<dbReference type="PANTHER" id="PTHR21428">
    <property type="entry name" value="MEDIATOR OF RNA POLYMERASE II TRANSCRIPTION SUBUNIT 7"/>
    <property type="match status" value="1"/>
</dbReference>
<dbReference type="OrthoDB" id="10253553at2759"/>
<feature type="compositionally biased region" description="Basic and acidic residues" evidence="11">
    <location>
        <begin position="224"/>
        <end position="236"/>
    </location>
</feature>
<proteinExistence type="inferred from homology"/>
<dbReference type="HOGENOM" id="CLU_065214_0_1_1"/>
<organism evidence="12 13">
    <name type="scientific">Arthroderma otae (strain ATCC MYA-4605 / CBS 113480)</name>
    <name type="common">Microsporum canis</name>
    <dbReference type="NCBI Taxonomy" id="554155"/>
    <lineage>
        <taxon>Eukaryota</taxon>
        <taxon>Fungi</taxon>
        <taxon>Dikarya</taxon>
        <taxon>Ascomycota</taxon>
        <taxon>Pezizomycotina</taxon>
        <taxon>Eurotiomycetes</taxon>
        <taxon>Eurotiomycetidae</taxon>
        <taxon>Onygenales</taxon>
        <taxon>Arthrodermataceae</taxon>
        <taxon>Microsporum</taxon>
    </lineage>
</organism>
<sequence length="259" mass="28944">MEEGAQRGVTAAFPPPPPFWKHFSQSNLNKLADAKRAARPEDGDEKTKRKDWTPAELRALDVDPELRYLIPPEPPTTDYVLFGETQQLSPNPPSLSDQGITQLYPSSSPTSGHAYHLTKITKSLLLNFLELTGILSIAPEHAEEKLQMIRTLFINAYHLLNLYRPHQARESLGGLIEKRIEMAKEEVKQMEEIEGRVASWLQTMSKGDKGGESGDDGMQVDQEGQGKESKDSKPLAEEDSDLEEARVIWQLLDGIEEAG</sequence>
<dbReference type="eggNOG" id="KOG0570">
    <property type="taxonomic scope" value="Eukaryota"/>
</dbReference>
<reference evidence="13" key="1">
    <citation type="journal article" date="2012" name="MBio">
        <title>Comparative genome analysis of Trichophyton rubrum and related dermatophytes reveals candidate genes involved in infection.</title>
        <authorList>
            <person name="Martinez D.A."/>
            <person name="Oliver B.G."/>
            <person name="Graeser Y."/>
            <person name="Goldberg J.M."/>
            <person name="Li W."/>
            <person name="Martinez-Rossi N.M."/>
            <person name="Monod M."/>
            <person name="Shelest E."/>
            <person name="Barton R.C."/>
            <person name="Birch E."/>
            <person name="Brakhage A.A."/>
            <person name="Chen Z."/>
            <person name="Gurr S.J."/>
            <person name="Heiman D."/>
            <person name="Heitman J."/>
            <person name="Kosti I."/>
            <person name="Rossi A."/>
            <person name="Saif S."/>
            <person name="Samalova M."/>
            <person name="Saunders C.W."/>
            <person name="Shea T."/>
            <person name="Summerbell R.C."/>
            <person name="Xu J."/>
            <person name="Young S."/>
            <person name="Zeng Q."/>
            <person name="Birren B.W."/>
            <person name="Cuomo C.A."/>
            <person name="White T.C."/>
        </authorList>
    </citation>
    <scope>NUCLEOTIDE SEQUENCE [LARGE SCALE GENOMIC DNA]</scope>
    <source>
        <strain evidence="13">ATCC MYA-4605 / CBS 113480</strain>
    </source>
</reference>
<dbReference type="AlphaFoldDB" id="C5FQL9"/>
<keyword evidence="8 10" id="KW-0539">Nucleus</keyword>
<dbReference type="EMBL" id="DS995704">
    <property type="protein sequence ID" value="EEQ32172.1"/>
    <property type="molecule type" value="Genomic_DNA"/>
</dbReference>
<dbReference type="RefSeq" id="XP_002847254.1">
    <property type="nucleotide sequence ID" value="XM_002847208.1"/>
</dbReference>
<evidence type="ECO:0000256" key="4">
    <source>
        <dbReference type="ARBA" id="ARBA00020631"/>
    </source>
</evidence>
<keyword evidence="7 10" id="KW-0804">Transcription</keyword>
<dbReference type="GO" id="GO:0006357">
    <property type="term" value="P:regulation of transcription by RNA polymerase II"/>
    <property type="evidence" value="ECO:0007669"/>
    <property type="project" value="InterPro"/>
</dbReference>
<evidence type="ECO:0000256" key="3">
    <source>
        <dbReference type="ARBA" id="ARBA00011837"/>
    </source>
</evidence>
<protein>
    <recommendedName>
        <fullName evidence="4 10">Mediator of RNA polymerase II transcription subunit 7</fullName>
    </recommendedName>
</protein>
<comment type="subcellular location">
    <subcellularLocation>
        <location evidence="1 10">Nucleus</location>
    </subcellularLocation>
</comment>
<evidence type="ECO:0000256" key="1">
    <source>
        <dbReference type="ARBA" id="ARBA00004123"/>
    </source>
</evidence>
<comment type="subunit">
    <text evidence="3 10">Component of the Mediator complex.</text>
</comment>
<feature type="region of interest" description="Disordered" evidence="11">
    <location>
        <begin position="204"/>
        <end position="242"/>
    </location>
</feature>
<evidence type="ECO:0000256" key="5">
    <source>
        <dbReference type="ARBA" id="ARBA00023015"/>
    </source>
</evidence>
<evidence type="ECO:0000256" key="8">
    <source>
        <dbReference type="ARBA" id="ARBA00023242"/>
    </source>
</evidence>
<dbReference type="InterPro" id="IPR009244">
    <property type="entry name" value="Mediatior_Med7"/>
</dbReference>
<evidence type="ECO:0000256" key="9">
    <source>
        <dbReference type="ARBA" id="ARBA00025687"/>
    </source>
</evidence>
<dbReference type="Proteomes" id="UP000002035">
    <property type="component" value="Unassembled WGS sequence"/>
</dbReference>
<evidence type="ECO:0000256" key="7">
    <source>
        <dbReference type="ARBA" id="ARBA00023163"/>
    </source>
</evidence>
<evidence type="ECO:0000256" key="10">
    <source>
        <dbReference type="RuleBase" id="RU364060"/>
    </source>
</evidence>
<dbReference type="Gene3D" id="6.10.140.200">
    <property type="match status" value="1"/>
</dbReference>
<dbReference type="GO" id="GO:0016592">
    <property type="term" value="C:mediator complex"/>
    <property type="evidence" value="ECO:0007669"/>
    <property type="project" value="InterPro"/>
</dbReference>
<dbReference type="InterPro" id="IPR037212">
    <property type="entry name" value="Med7/Med21-like"/>
</dbReference>
<gene>
    <name evidence="12" type="ORF">MCYG_04991</name>
</gene>
<evidence type="ECO:0000313" key="13">
    <source>
        <dbReference type="Proteomes" id="UP000002035"/>
    </source>
</evidence>
<dbReference type="PANTHER" id="PTHR21428:SF11">
    <property type="entry name" value="MEDIATOR OF RNA POLYMERASE II TRANSCRIPTION SUBUNIT 7"/>
    <property type="match status" value="1"/>
</dbReference>
<keyword evidence="6 10" id="KW-0010">Activator</keyword>
<dbReference type="Pfam" id="PF05983">
    <property type="entry name" value="Med7"/>
    <property type="match status" value="1"/>
</dbReference>
<dbReference type="OMA" id="MMQDHLD"/>
<evidence type="ECO:0000256" key="6">
    <source>
        <dbReference type="ARBA" id="ARBA00023159"/>
    </source>
</evidence>
<dbReference type="Gene3D" id="6.10.140.1520">
    <property type="match status" value="1"/>
</dbReference>
<dbReference type="STRING" id="554155.C5FQL9"/>
<dbReference type="GO" id="GO:0003712">
    <property type="term" value="F:transcription coregulator activity"/>
    <property type="evidence" value="ECO:0007669"/>
    <property type="project" value="InterPro"/>
</dbReference>
<dbReference type="SUPFAM" id="SSF140718">
    <property type="entry name" value="Mediator hinge subcomplex-like"/>
    <property type="match status" value="1"/>
</dbReference>
<evidence type="ECO:0000256" key="11">
    <source>
        <dbReference type="SAM" id="MobiDB-lite"/>
    </source>
</evidence>
<comment type="similarity">
    <text evidence="2 10">Belongs to the Mediator complex subunit 7 family.</text>
</comment>
<dbReference type="VEuPathDB" id="FungiDB:MCYG_04991"/>